<reference evidence="2" key="1">
    <citation type="submission" date="2025-08" db="UniProtKB">
        <authorList>
            <consortium name="Ensembl"/>
        </authorList>
    </citation>
    <scope>IDENTIFICATION</scope>
</reference>
<name>A0A8C6G3T9_MOSMO</name>
<dbReference type="Proteomes" id="UP000694544">
    <property type="component" value="Unplaced"/>
</dbReference>
<proteinExistence type="predicted"/>
<dbReference type="Ensembl" id="ENSMMST00000036321.1">
    <property type="protein sequence ID" value="ENSMMSP00000033099.1"/>
    <property type="gene ID" value="ENSMMSG00000024402.1"/>
</dbReference>
<evidence type="ECO:0000256" key="1">
    <source>
        <dbReference type="SAM" id="MobiDB-lite"/>
    </source>
</evidence>
<dbReference type="AlphaFoldDB" id="A0A8C6G3T9"/>
<evidence type="ECO:0000313" key="3">
    <source>
        <dbReference type="Proteomes" id="UP000694544"/>
    </source>
</evidence>
<feature type="compositionally biased region" description="Pro residues" evidence="1">
    <location>
        <begin position="11"/>
        <end position="21"/>
    </location>
</feature>
<feature type="region of interest" description="Disordered" evidence="1">
    <location>
        <begin position="1"/>
        <end position="21"/>
    </location>
</feature>
<accession>A0A8C6G3T9</accession>
<keyword evidence="3" id="KW-1185">Reference proteome</keyword>
<organism evidence="2 3">
    <name type="scientific">Moschus moschiferus</name>
    <name type="common">Siberian musk deer</name>
    <name type="synonym">Moschus sibiricus</name>
    <dbReference type="NCBI Taxonomy" id="68415"/>
    <lineage>
        <taxon>Eukaryota</taxon>
        <taxon>Metazoa</taxon>
        <taxon>Chordata</taxon>
        <taxon>Craniata</taxon>
        <taxon>Vertebrata</taxon>
        <taxon>Euteleostomi</taxon>
        <taxon>Mammalia</taxon>
        <taxon>Eutheria</taxon>
        <taxon>Laurasiatheria</taxon>
        <taxon>Artiodactyla</taxon>
        <taxon>Ruminantia</taxon>
        <taxon>Pecora</taxon>
        <taxon>Moschidae</taxon>
        <taxon>Moschus</taxon>
    </lineage>
</organism>
<evidence type="ECO:0000313" key="2">
    <source>
        <dbReference type="Ensembl" id="ENSMMSP00000033099.1"/>
    </source>
</evidence>
<reference evidence="2" key="2">
    <citation type="submission" date="2025-09" db="UniProtKB">
        <authorList>
            <consortium name="Ensembl"/>
        </authorList>
    </citation>
    <scope>IDENTIFICATION</scope>
</reference>
<sequence length="21" mass="2470">MRAQRMQRTLPNPPPRPAQSH</sequence>
<feature type="compositionally biased region" description="Polar residues" evidence="1">
    <location>
        <begin position="1"/>
        <end position="10"/>
    </location>
</feature>
<protein>
    <submittedName>
        <fullName evidence="2">Uncharacterized protein</fullName>
    </submittedName>
</protein>